<evidence type="ECO:0000313" key="1">
    <source>
        <dbReference type="EMBL" id="PAU67191.1"/>
    </source>
</evidence>
<name>A0A2A2EDV1_9BIFI</name>
<organism evidence="1 2">
    <name type="scientific">Bifidobacterium criceti</name>
    <dbReference type="NCBI Taxonomy" id="1960969"/>
    <lineage>
        <taxon>Bacteria</taxon>
        <taxon>Bacillati</taxon>
        <taxon>Actinomycetota</taxon>
        <taxon>Actinomycetes</taxon>
        <taxon>Bifidobacteriales</taxon>
        <taxon>Bifidobacteriaceae</taxon>
        <taxon>Bifidobacterium</taxon>
    </lineage>
</organism>
<comment type="caution">
    <text evidence="1">The sequence shown here is derived from an EMBL/GenBank/DDBJ whole genome shotgun (WGS) entry which is preliminary data.</text>
</comment>
<dbReference type="RefSeq" id="WP_095615266.1">
    <property type="nucleotide sequence ID" value="NZ_MVOH01000015.1"/>
</dbReference>
<dbReference type="Proteomes" id="UP000218399">
    <property type="component" value="Unassembled WGS sequence"/>
</dbReference>
<proteinExistence type="predicted"/>
<reference evidence="1 2" key="1">
    <citation type="journal article" date="2017" name="ISME J.">
        <title>Unveiling bifidobacterial biogeography across the mammalian branch of the tree of life.</title>
        <authorList>
            <person name="Milani C."/>
            <person name="Mangifesta M."/>
            <person name="Mancabelli L."/>
            <person name="Lugli G.A."/>
            <person name="James K."/>
            <person name="Duranti S."/>
            <person name="Turroni F."/>
            <person name="Ferrario C."/>
            <person name="Ossiprandi M.C."/>
            <person name="van Sinderen D."/>
            <person name="Ventura M."/>
        </authorList>
    </citation>
    <scope>NUCLEOTIDE SEQUENCE [LARGE SCALE GENOMIC DNA]</scope>
    <source>
        <strain evidence="2">Ham19E</strain>
    </source>
</reference>
<dbReference type="AlphaFoldDB" id="A0A2A2EDV1"/>
<accession>A0A2A2EDV1</accession>
<gene>
    <name evidence="1" type="ORF">B1526_1275</name>
</gene>
<evidence type="ECO:0000313" key="2">
    <source>
        <dbReference type="Proteomes" id="UP000218399"/>
    </source>
</evidence>
<keyword evidence="2" id="KW-1185">Reference proteome</keyword>
<dbReference type="EMBL" id="MVOH01000015">
    <property type="protein sequence ID" value="PAU67191.1"/>
    <property type="molecule type" value="Genomic_DNA"/>
</dbReference>
<protein>
    <submittedName>
        <fullName evidence="1">Uncharacterized protein</fullName>
    </submittedName>
</protein>
<sequence>MSIRDSGGFAIMRRPDLDASGAKIWEACIHIGNGRHATIRYTKSDLQYIRALIGKELKAEKEESK</sequence>